<proteinExistence type="predicted"/>
<dbReference type="PROSITE" id="PS00086">
    <property type="entry name" value="CYTOCHROME_P450"/>
    <property type="match status" value="1"/>
</dbReference>
<evidence type="ECO:0008006" key="3">
    <source>
        <dbReference type="Google" id="ProtNLM"/>
    </source>
</evidence>
<dbReference type="RefSeq" id="WP_387970419.1">
    <property type="nucleotide sequence ID" value="NZ_JBHRWO010000004.1"/>
</dbReference>
<sequence length="235" mass="24506">MTAIKHEAVQVLTDPAFIPPPAQDGPPGGIRWLRAHVARFSSGATHLRRRRFATGFLDDVDPALLRKRARDRTAALLAEGASDLAGHVPVAVLGEALGLADTDTAAVRRIAAHYKLDTDDADADAAVAILVKAFGGAADERTAARIGLLVQACDATAGLIRNATLRHADTPELQVAETLLADPPVRSTVRASIASGALVQVDLTALPFGAGVHHCPGIDHALAIAIGVCEVLRDE</sequence>
<gene>
    <name evidence="1" type="ORF">ACFO8M_03275</name>
</gene>
<protein>
    <recommendedName>
        <fullName evidence="3">Cytochrome P450</fullName>
    </recommendedName>
</protein>
<dbReference type="SUPFAM" id="SSF48264">
    <property type="entry name" value="Cytochrome P450"/>
    <property type="match status" value="1"/>
</dbReference>
<reference evidence="2" key="1">
    <citation type="journal article" date="2019" name="Int. J. Syst. Evol. Microbiol.">
        <title>The Global Catalogue of Microorganisms (GCM) 10K type strain sequencing project: providing services to taxonomists for standard genome sequencing and annotation.</title>
        <authorList>
            <consortium name="The Broad Institute Genomics Platform"/>
            <consortium name="The Broad Institute Genome Sequencing Center for Infectious Disease"/>
            <person name="Wu L."/>
            <person name="Ma J."/>
        </authorList>
    </citation>
    <scope>NUCLEOTIDE SEQUENCE [LARGE SCALE GENOMIC DNA]</scope>
    <source>
        <strain evidence="2">CGMCC 4.7396</strain>
    </source>
</reference>
<dbReference type="Proteomes" id="UP001595712">
    <property type="component" value="Unassembled WGS sequence"/>
</dbReference>
<keyword evidence="2" id="KW-1185">Reference proteome</keyword>
<dbReference type="InterPro" id="IPR017972">
    <property type="entry name" value="Cyt_P450_CS"/>
</dbReference>
<evidence type="ECO:0000313" key="2">
    <source>
        <dbReference type="Proteomes" id="UP001595712"/>
    </source>
</evidence>
<dbReference type="Gene3D" id="1.10.630.10">
    <property type="entry name" value="Cytochrome P450"/>
    <property type="match status" value="1"/>
</dbReference>
<evidence type="ECO:0000313" key="1">
    <source>
        <dbReference type="EMBL" id="MFC3491507.1"/>
    </source>
</evidence>
<dbReference type="EMBL" id="JBHRWO010000004">
    <property type="protein sequence ID" value="MFC3491507.1"/>
    <property type="molecule type" value="Genomic_DNA"/>
</dbReference>
<comment type="caution">
    <text evidence="1">The sequence shown here is derived from an EMBL/GenBank/DDBJ whole genome shotgun (WGS) entry which is preliminary data.</text>
</comment>
<dbReference type="InterPro" id="IPR036396">
    <property type="entry name" value="Cyt_P450_sf"/>
</dbReference>
<organism evidence="1 2">
    <name type="scientific">Glycomyces rhizosphaerae</name>
    <dbReference type="NCBI Taxonomy" id="2054422"/>
    <lineage>
        <taxon>Bacteria</taxon>
        <taxon>Bacillati</taxon>
        <taxon>Actinomycetota</taxon>
        <taxon>Actinomycetes</taxon>
        <taxon>Glycomycetales</taxon>
        <taxon>Glycomycetaceae</taxon>
        <taxon>Glycomyces</taxon>
    </lineage>
</organism>
<name>A0ABV7PX96_9ACTN</name>
<accession>A0ABV7PX96</accession>